<sequence>MRKFPSVLFISLLSLLLVTACSSSVSTSDSQNIAPASENNTLNEQSINAAIKAAEAYKNKEYNVIACEDILSTESLQTRNEEMTLFFTEYFKKKAVDTGYTALPLKIANKQQLSLKPESLQFSVMDHRDTIVDLRYKVELILFGPDGKEQNRVPLEGVLTLFDVNGQWLLQGDRFDSAAFHKLIV</sequence>
<dbReference type="EMBL" id="BMKR01000004">
    <property type="protein sequence ID" value="GGF67897.1"/>
    <property type="molecule type" value="Genomic_DNA"/>
</dbReference>
<keyword evidence="1" id="KW-0732">Signal</keyword>
<evidence type="ECO:0000256" key="1">
    <source>
        <dbReference type="SAM" id="SignalP"/>
    </source>
</evidence>
<gene>
    <name evidence="2" type="ORF">GCM10010912_11130</name>
</gene>
<reference evidence="2" key="1">
    <citation type="journal article" date="2014" name="Int. J. Syst. Evol. Microbiol.">
        <title>Complete genome sequence of Corynebacterium casei LMG S-19264T (=DSM 44701T), isolated from a smear-ripened cheese.</title>
        <authorList>
            <consortium name="US DOE Joint Genome Institute (JGI-PGF)"/>
            <person name="Walter F."/>
            <person name="Albersmeier A."/>
            <person name="Kalinowski J."/>
            <person name="Ruckert C."/>
        </authorList>
    </citation>
    <scope>NUCLEOTIDE SEQUENCE</scope>
    <source>
        <strain evidence="2">CGMCC 1.16134</strain>
    </source>
</reference>
<name>A0A917C2P6_9BACL</name>
<dbReference type="AlphaFoldDB" id="A0A917C2P6"/>
<dbReference type="PROSITE" id="PS51257">
    <property type="entry name" value="PROKAR_LIPOPROTEIN"/>
    <property type="match status" value="1"/>
</dbReference>
<feature type="chain" id="PRO_5039257823" description="Lipoprotein" evidence="1">
    <location>
        <begin position="21"/>
        <end position="185"/>
    </location>
</feature>
<evidence type="ECO:0000313" key="3">
    <source>
        <dbReference type="Proteomes" id="UP000637643"/>
    </source>
</evidence>
<protein>
    <recommendedName>
        <fullName evidence="4">Lipoprotein</fullName>
    </recommendedName>
</protein>
<comment type="caution">
    <text evidence="2">The sequence shown here is derived from an EMBL/GenBank/DDBJ whole genome shotgun (WGS) entry which is preliminary data.</text>
</comment>
<dbReference type="Proteomes" id="UP000637643">
    <property type="component" value="Unassembled WGS sequence"/>
</dbReference>
<keyword evidence="3" id="KW-1185">Reference proteome</keyword>
<evidence type="ECO:0008006" key="4">
    <source>
        <dbReference type="Google" id="ProtNLM"/>
    </source>
</evidence>
<reference evidence="2" key="2">
    <citation type="submission" date="2020-09" db="EMBL/GenBank/DDBJ databases">
        <authorList>
            <person name="Sun Q."/>
            <person name="Zhou Y."/>
        </authorList>
    </citation>
    <scope>NUCLEOTIDE SEQUENCE</scope>
    <source>
        <strain evidence="2">CGMCC 1.16134</strain>
    </source>
</reference>
<evidence type="ECO:0000313" key="2">
    <source>
        <dbReference type="EMBL" id="GGF67897.1"/>
    </source>
</evidence>
<proteinExistence type="predicted"/>
<dbReference type="RefSeq" id="WP_189022794.1">
    <property type="nucleotide sequence ID" value="NZ_BMKR01000004.1"/>
</dbReference>
<feature type="signal peptide" evidence="1">
    <location>
        <begin position="1"/>
        <end position="20"/>
    </location>
</feature>
<accession>A0A917C2P6</accession>
<organism evidence="2 3">
    <name type="scientific">Paenibacillus albidus</name>
    <dbReference type="NCBI Taxonomy" id="2041023"/>
    <lineage>
        <taxon>Bacteria</taxon>
        <taxon>Bacillati</taxon>
        <taxon>Bacillota</taxon>
        <taxon>Bacilli</taxon>
        <taxon>Bacillales</taxon>
        <taxon>Paenibacillaceae</taxon>
        <taxon>Paenibacillus</taxon>
    </lineage>
</organism>